<keyword evidence="4" id="KW-0479">Metal-binding</keyword>
<dbReference type="PANTHER" id="PTHR48101:SF3">
    <property type="entry name" value="COENZYME B12-DEPENDENT MUTASE"/>
    <property type="match status" value="1"/>
</dbReference>
<evidence type="ECO:0000313" key="9">
    <source>
        <dbReference type="Proteomes" id="UP001198862"/>
    </source>
</evidence>
<dbReference type="Gene3D" id="3.20.20.240">
    <property type="entry name" value="Methylmalonyl-CoA mutase"/>
    <property type="match status" value="1"/>
</dbReference>
<evidence type="ECO:0000256" key="6">
    <source>
        <dbReference type="ARBA" id="ARBA00023285"/>
    </source>
</evidence>
<dbReference type="Pfam" id="PF01642">
    <property type="entry name" value="MM_CoA_mutase"/>
    <property type="match status" value="1"/>
</dbReference>
<name>A0ABS8L415_9HYPH</name>
<dbReference type="InterPro" id="IPR016176">
    <property type="entry name" value="Cbl-dep_enz_cat"/>
</dbReference>
<keyword evidence="5" id="KW-0413">Isomerase</keyword>
<dbReference type="Pfam" id="PF02310">
    <property type="entry name" value="B12-binding"/>
    <property type="match status" value="1"/>
</dbReference>
<dbReference type="PROSITE" id="PS51332">
    <property type="entry name" value="B12_BINDING"/>
    <property type="match status" value="1"/>
</dbReference>
<dbReference type="RefSeq" id="WP_230554024.1">
    <property type="nucleotide sequence ID" value="NZ_JAJISD010000016.1"/>
</dbReference>
<evidence type="ECO:0000256" key="3">
    <source>
        <dbReference type="ARBA" id="ARBA00022628"/>
    </source>
</evidence>
<dbReference type="CDD" id="cd02071">
    <property type="entry name" value="MM_CoA_mut_B12_BD"/>
    <property type="match status" value="1"/>
</dbReference>
<dbReference type="InterPro" id="IPR036724">
    <property type="entry name" value="Cobalamin-bd_sf"/>
</dbReference>
<comment type="cofactor">
    <cofactor evidence="1">
        <name>adenosylcob(III)alamin</name>
        <dbReference type="ChEBI" id="CHEBI:18408"/>
    </cofactor>
</comment>
<keyword evidence="9" id="KW-1185">Reference proteome</keyword>
<dbReference type="NCBIfam" id="TIGR00640">
    <property type="entry name" value="acid_CoA_mut_C"/>
    <property type="match status" value="1"/>
</dbReference>
<dbReference type="Proteomes" id="UP001198862">
    <property type="component" value="Unassembled WGS sequence"/>
</dbReference>
<keyword evidence="6" id="KW-0170">Cobalt</keyword>
<proteinExistence type="inferred from homology"/>
<evidence type="ECO:0000256" key="1">
    <source>
        <dbReference type="ARBA" id="ARBA00001922"/>
    </source>
</evidence>
<dbReference type="NCBIfam" id="TIGR00641">
    <property type="entry name" value="acid_CoA_mut_N"/>
    <property type="match status" value="1"/>
</dbReference>
<reference evidence="8 9" key="1">
    <citation type="submission" date="2021-11" db="EMBL/GenBank/DDBJ databases">
        <authorList>
            <person name="Lee D.-H."/>
            <person name="Kim S.-B."/>
        </authorList>
    </citation>
    <scope>NUCLEOTIDE SEQUENCE [LARGE SCALE GENOMIC DNA]</scope>
    <source>
        <strain evidence="8 9">KCTC 52223</strain>
    </source>
</reference>
<keyword evidence="3" id="KW-0846">Cobalamin</keyword>
<dbReference type="InterPro" id="IPR006099">
    <property type="entry name" value="MeMalonylCoA_mutase_a/b_cat"/>
</dbReference>
<comment type="caution">
    <text evidence="8">The sequence shown here is derived from an EMBL/GenBank/DDBJ whole genome shotgun (WGS) entry which is preliminary data.</text>
</comment>
<sequence>MTMPNRDKPWLIRTYAGHSTAEKSNELYRTNLARGQTGLSVAFDLPTQTGYDSDHVLAKGEVGKVGVPISHLGDMRALFDGIPLDRMNTSMTINAPAAWLLSLYIATAEAQGVERAKLQGTTQNDIIKEYLSRGTYIFPPEPSLRLTADTIGFTYREVPKWNPMNVCSYHLQEAGATPVQELAFALVNAIAVLDAVKARGQVPDADFPKVVGRISFFVNAGIRFITEMCKMRAFAEMWEDITLNRYGVADPKQRLFRYGVQVNSLGLTEQQPENNVYRILLEMLAVVMSKNARARSVQLPAWNEALGLPRPWDQQWSLRLQQIVAFETDLLEYGDIFDGSKEIEARVEALKLEALAEMGRIADMGGAVAAIEAAYMKQRLVESNLKRLAAIESGEQTVVGVNAYTEGAPSPLAGGQDSILTVDDSVERGQIERLNAWRANRDGAAVKAALAELVAATKEDRNVMPASIACAKAGVTTGEWTDALRSVFGEYRAPTGVARAAGVTDGRLEVTRREVDAVSRRLGRRIKMLVGKPGLDGHSNGAEQIAVRARDCGMEVVYEGIRLTPERIVNAALEESVHVVGLSILSGGHVSLVSDVLKGMREAGIGDVPVVVGGIIPPADAEALIAAGVARVYTPKDFDLTQIMRDVVSVVDGAWKEAA</sequence>
<organism evidence="8 9">
    <name type="scientific">Reyranella aquatilis</name>
    <dbReference type="NCBI Taxonomy" id="2035356"/>
    <lineage>
        <taxon>Bacteria</taxon>
        <taxon>Pseudomonadati</taxon>
        <taxon>Pseudomonadota</taxon>
        <taxon>Alphaproteobacteria</taxon>
        <taxon>Hyphomicrobiales</taxon>
        <taxon>Reyranellaceae</taxon>
        <taxon>Reyranella</taxon>
    </lineage>
</organism>
<feature type="domain" description="B12-binding" evidence="7">
    <location>
        <begin position="525"/>
        <end position="654"/>
    </location>
</feature>
<dbReference type="PANTHER" id="PTHR48101">
    <property type="entry name" value="METHYLMALONYL-COA MUTASE, MITOCHONDRIAL-RELATED"/>
    <property type="match status" value="1"/>
</dbReference>
<dbReference type="InterPro" id="IPR006098">
    <property type="entry name" value="MMCoA_mutase_a_cat"/>
</dbReference>
<evidence type="ECO:0000259" key="7">
    <source>
        <dbReference type="PROSITE" id="PS51332"/>
    </source>
</evidence>
<evidence type="ECO:0000256" key="5">
    <source>
        <dbReference type="ARBA" id="ARBA00023235"/>
    </source>
</evidence>
<evidence type="ECO:0000256" key="2">
    <source>
        <dbReference type="ARBA" id="ARBA00008465"/>
    </source>
</evidence>
<evidence type="ECO:0000256" key="4">
    <source>
        <dbReference type="ARBA" id="ARBA00022723"/>
    </source>
</evidence>
<comment type="similarity">
    <text evidence="2">Belongs to the methylmalonyl-CoA mutase family.</text>
</comment>
<protein>
    <submittedName>
        <fullName evidence="8">Protein meaA</fullName>
    </submittedName>
</protein>
<dbReference type="SUPFAM" id="SSF51703">
    <property type="entry name" value="Cobalamin (vitamin B12)-dependent enzymes"/>
    <property type="match status" value="1"/>
</dbReference>
<dbReference type="EMBL" id="JAJISD010000016">
    <property type="protein sequence ID" value="MCC8432603.1"/>
    <property type="molecule type" value="Genomic_DNA"/>
</dbReference>
<accession>A0ABS8L415</accession>
<dbReference type="Gene3D" id="3.40.50.280">
    <property type="entry name" value="Cobalamin-binding domain"/>
    <property type="match status" value="1"/>
</dbReference>
<dbReference type="InterPro" id="IPR006158">
    <property type="entry name" value="Cobalamin-bd"/>
</dbReference>
<gene>
    <name evidence="8" type="ORF">LJ725_26835</name>
</gene>
<dbReference type="SUPFAM" id="SSF52242">
    <property type="entry name" value="Cobalamin (vitamin B12)-binding domain"/>
    <property type="match status" value="1"/>
</dbReference>
<evidence type="ECO:0000313" key="8">
    <source>
        <dbReference type="EMBL" id="MCC8432603.1"/>
    </source>
</evidence>
<dbReference type="InterPro" id="IPR006159">
    <property type="entry name" value="Acid_CoA_mut_C"/>
</dbReference>